<dbReference type="SUPFAM" id="SSF56801">
    <property type="entry name" value="Acetyl-CoA synthetase-like"/>
    <property type="match status" value="1"/>
</dbReference>
<dbReference type="Proteomes" id="UP001365405">
    <property type="component" value="Unassembled WGS sequence"/>
</dbReference>
<dbReference type="Pfam" id="PF13193">
    <property type="entry name" value="AMP-binding_C"/>
    <property type="match status" value="1"/>
</dbReference>
<reference evidence="3 4" key="1">
    <citation type="submission" date="2024-04" db="EMBL/GenBank/DDBJ databases">
        <title>Novel species of the genus Ideonella isolated from streams.</title>
        <authorList>
            <person name="Lu H."/>
        </authorList>
    </citation>
    <scope>NUCLEOTIDE SEQUENCE [LARGE SCALE GENOMIC DNA]</scope>
    <source>
        <strain evidence="3 4">DXS22W</strain>
    </source>
</reference>
<evidence type="ECO:0000259" key="1">
    <source>
        <dbReference type="Pfam" id="PF00501"/>
    </source>
</evidence>
<dbReference type="InterPro" id="IPR025110">
    <property type="entry name" value="AMP-bd_C"/>
</dbReference>
<evidence type="ECO:0000313" key="4">
    <source>
        <dbReference type="Proteomes" id="UP001365405"/>
    </source>
</evidence>
<feature type="domain" description="AMP-binding enzyme C-terminal" evidence="2">
    <location>
        <begin position="505"/>
        <end position="580"/>
    </location>
</feature>
<sequence>MTSPTPLAQRAHPLDTVIGAQWPDLSTPEALAAFEAVPYAQRIAAHSTWQALRIGRDSAPDAPAIVFLPNARADDTPVVIPHRRFFAQVTQAANAFHALGVRPGGAVSLLLPLLPQAFTALFGAEAAGIANPVNPLLEPWQLVEILRAAGTQVLVTVGPLPGTDLWDKIAQVREQVPGLRAVVAVGGAGVATAQPGEAPAAVPASGGPVPIYDYDALLAAQPDDHLVSGREIAEGDVAAYFHTGGTTGTPKLVRHTHGNQVYQAWVIGLMLRVQRGGSMLFGLPLFHVGGALTQGLGILANGGHVVVLSPAGWRNPAAQREVWGLVRRWRPETFGGVPTVLAAALQMPHTADDLASLQRVSGGGSAIPVAVARSYSQDFGLPVLEVYGMTETASVHTISYVDRPVRLGAVGHAVPYSRVRIVKVDAEGRATADCAPGEIGVVAMAGPGVFGGYLSERHNAGAFAAPGWVNSGDLGRLDEDGYLWITGRAKDLVIRGGHNIDPLPIEEILYQHPAVALAAMVGQPDAYAGELPVAYVQPKPGQAVAPDELLAWVRERTPERAAVPVALHLLDALPLTGVGKVFKPALRWDAARRVAERDLADLACPGLQVVVDAHPVHGSLITVTVPGMPEDQRAVLTERIGQRLGPLTLRHAIEWR</sequence>
<dbReference type="PANTHER" id="PTHR43767">
    <property type="entry name" value="LONG-CHAIN-FATTY-ACID--COA LIGASE"/>
    <property type="match status" value="1"/>
</dbReference>
<dbReference type="EMBL" id="JBBUTH010000007">
    <property type="protein sequence ID" value="MEK8051410.1"/>
    <property type="molecule type" value="Genomic_DNA"/>
</dbReference>
<dbReference type="NCBIfam" id="NF005714">
    <property type="entry name" value="PRK07529.1"/>
    <property type="match status" value="1"/>
</dbReference>
<dbReference type="InterPro" id="IPR000873">
    <property type="entry name" value="AMP-dep_synth/lig_dom"/>
</dbReference>
<dbReference type="RefSeq" id="WP_341411093.1">
    <property type="nucleotide sequence ID" value="NZ_JBBUTH010000007.1"/>
</dbReference>
<dbReference type="Gene3D" id="3.40.50.12780">
    <property type="entry name" value="N-terminal domain of ligase-like"/>
    <property type="match status" value="1"/>
</dbReference>
<evidence type="ECO:0000313" key="3">
    <source>
        <dbReference type="EMBL" id="MEK8051410.1"/>
    </source>
</evidence>
<comment type="caution">
    <text evidence="3">The sequence shown here is derived from an EMBL/GenBank/DDBJ whole genome shotgun (WGS) entry which is preliminary data.</text>
</comment>
<organism evidence="3 4">
    <name type="scientific">Pseudaquabacterium inlustre</name>
    <dbReference type="NCBI Taxonomy" id="2984192"/>
    <lineage>
        <taxon>Bacteria</taxon>
        <taxon>Pseudomonadati</taxon>
        <taxon>Pseudomonadota</taxon>
        <taxon>Betaproteobacteria</taxon>
        <taxon>Burkholderiales</taxon>
        <taxon>Sphaerotilaceae</taxon>
        <taxon>Pseudaquabacterium</taxon>
    </lineage>
</organism>
<dbReference type="InterPro" id="IPR020845">
    <property type="entry name" value="AMP-binding_CS"/>
</dbReference>
<dbReference type="Pfam" id="PF00501">
    <property type="entry name" value="AMP-binding"/>
    <property type="match status" value="1"/>
</dbReference>
<proteinExistence type="predicted"/>
<evidence type="ECO:0000259" key="2">
    <source>
        <dbReference type="Pfam" id="PF13193"/>
    </source>
</evidence>
<feature type="domain" description="AMP-dependent synthetase/ligase" evidence="1">
    <location>
        <begin position="59"/>
        <end position="454"/>
    </location>
</feature>
<name>A0ABU9CJR2_9BURK</name>
<dbReference type="PANTHER" id="PTHR43767:SF1">
    <property type="entry name" value="NONRIBOSOMAL PEPTIDE SYNTHASE PES1 (EUROFUNG)-RELATED"/>
    <property type="match status" value="1"/>
</dbReference>
<dbReference type="PROSITE" id="PS00455">
    <property type="entry name" value="AMP_BINDING"/>
    <property type="match status" value="1"/>
</dbReference>
<dbReference type="InterPro" id="IPR050237">
    <property type="entry name" value="ATP-dep_AMP-bd_enzyme"/>
</dbReference>
<protein>
    <submittedName>
        <fullName evidence="3">Acyl-CoA synthetase</fullName>
    </submittedName>
</protein>
<dbReference type="InterPro" id="IPR042099">
    <property type="entry name" value="ANL_N_sf"/>
</dbReference>
<keyword evidence="4" id="KW-1185">Reference proteome</keyword>
<dbReference type="InterPro" id="IPR045851">
    <property type="entry name" value="AMP-bd_C_sf"/>
</dbReference>
<gene>
    <name evidence="3" type="ORF">AACH10_14250</name>
</gene>
<accession>A0ABU9CJR2</accession>
<dbReference type="Gene3D" id="3.30.300.30">
    <property type="match status" value="1"/>
</dbReference>